<feature type="chain" id="PRO_5033914372" description="Sulfatase N-terminal domain-containing protein" evidence="7">
    <location>
        <begin position="24"/>
        <end position="545"/>
    </location>
</feature>
<dbReference type="AlphaFoldDB" id="A0A7M7J4H9"/>
<dbReference type="PANTHER" id="PTHR10342">
    <property type="entry name" value="ARYLSULFATASE"/>
    <property type="match status" value="1"/>
</dbReference>
<feature type="signal peptide" evidence="7">
    <location>
        <begin position="1"/>
        <end position="23"/>
    </location>
</feature>
<dbReference type="RefSeq" id="XP_022644029.1">
    <property type="nucleotide sequence ID" value="XM_022788294.1"/>
</dbReference>
<dbReference type="OMA" id="DMRNGTE"/>
<dbReference type="GeneID" id="111243161"/>
<dbReference type="InterPro" id="IPR024607">
    <property type="entry name" value="Sulfatase_CS"/>
</dbReference>
<dbReference type="EnsemblMetazoa" id="XM_022788296">
    <property type="protein sequence ID" value="XP_022644031"/>
    <property type="gene ID" value="LOC111243161"/>
</dbReference>
<evidence type="ECO:0000313" key="10">
    <source>
        <dbReference type="Proteomes" id="UP000594260"/>
    </source>
</evidence>
<comment type="similarity">
    <text evidence="2">Belongs to the sulfatase family.</text>
</comment>
<dbReference type="Pfam" id="PF00884">
    <property type="entry name" value="Sulfatase"/>
    <property type="match status" value="1"/>
</dbReference>
<dbReference type="Gene3D" id="3.40.720.10">
    <property type="entry name" value="Alkaline Phosphatase, subunit A"/>
    <property type="match status" value="1"/>
</dbReference>
<dbReference type="InterPro" id="IPR017850">
    <property type="entry name" value="Alkaline_phosphatase_core_sf"/>
</dbReference>
<dbReference type="SUPFAM" id="SSF53649">
    <property type="entry name" value="Alkaline phosphatase-like"/>
    <property type="match status" value="1"/>
</dbReference>
<evidence type="ECO:0000256" key="6">
    <source>
        <dbReference type="ARBA" id="ARBA00023180"/>
    </source>
</evidence>
<dbReference type="InterPro" id="IPR047115">
    <property type="entry name" value="ARSB"/>
</dbReference>
<evidence type="ECO:0000259" key="8">
    <source>
        <dbReference type="Pfam" id="PF00884"/>
    </source>
</evidence>
<reference evidence="9" key="1">
    <citation type="submission" date="2021-01" db="UniProtKB">
        <authorList>
            <consortium name="EnsemblMetazoa"/>
        </authorList>
    </citation>
    <scope>IDENTIFICATION</scope>
</reference>
<evidence type="ECO:0000256" key="4">
    <source>
        <dbReference type="ARBA" id="ARBA00022801"/>
    </source>
</evidence>
<dbReference type="PROSITE" id="PS00523">
    <property type="entry name" value="SULFATASE_1"/>
    <property type="match status" value="1"/>
</dbReference>
<dbReference type="PANTHER" id="PTHR10342:SF274">
    <property type="entry name" value="ARYLSULFATASE B"/>
    <property type="match status" value="1"/>
</dbReference>
<evidence type="ECO:0000256" key="5">
    <source>
        <dbReference type="ARBA" id="ARBA00022837"/>
    </source>
</evidence>
<dbReference type="CDD" id="cd16029">
    <property type="entry name" value="4-S"/>
    <property type="match status" value="1"/>
</dbReference>
<dbReference type="EnsemblMetazoa" id="XM_022788294">
    <property type="protein sequence ID" value="XP_022644029"/>
    <property type="gene ID" value="LOC111243161"/>
</dbReference>
<organism evidence="9 10">
    <name type="scientific">Varroa destructor</name>
    <name type="common">Honeybee mite</name>
    <dbReference type="NCBI Taxonomy" id="109461"/>
    <lineage>
        <taxon>Eukaryota</taxon>
        <taxon>Metazoa</taxon>
        <taxon>Ecdysozoa</taxon>
        <taxon>Arthropoda</taxon>
        <taxon>Chelicerata</taxon>
        <taxon>Arachnida</taxon>
        <taxon>Acari</taxon>
        <taxon>Parasitiformes</taxon>
        <taxon>Mesostigmata</taxon>
        <taxon>Gamasina</taxon>
        <taxon>Dermanyssoidea</taxon>
        <taxon>Varroidae</taxon>
        <taxon>Varroa</taxon>
    </lineage>
</organism>
<keyword evidence="10" id="KW-1185">Reference proteome</keyword>
<accession>A0A7M7J4H9</accession>
<feature type="domain" description="Sulfatase N-terminal" evidence="8">
    <location>
        <begin position="59"/>
        <end position="386"/>
    </location>
</feature>
<dbReference type="PROSITE" id="PS00149">
    <property type="entry name" value="SULFATASE_2"/>
    <property type="match status" value="1"/>
</dbReference>
<dbReference type="Proteomes" id="UP000594260">
    <property type="component" value="Unplaced"/>
</dbReference>
<evidence type="ECO:0000256" key="1">
    <source>
        <dbReference type="ARBA" id="ARBA00001913"/>
    </source>
</evidence>
<dbReference type="KEGG" id="vde:111243161"/>
<evidence type="ECO:0000256" key="7">
    <source>
        <dbReference type="SAM" id="SignalP"/>
    </source>
</evidence>
<keyword evidence="7" id="KW-0732">Signal</keyword>
<dbReference type="GO" id="GO:0008484">
    <property type="term" value="F:sulfuric ester hydrolase activity"/>
    <property type="evidence" value="ECO:0007669"/>
    <property type="project" value="InterPro"/>
</dbReference>
<proteinExistence type="inferred from homology"/>
<dbReference type="OrthoDB" id="103349at2759"/>
<evidence type="ECO:0000256" key="3">
    <source>
        <dbReference type="ARBA" id="ARBA00022723"/>
    </source>
</evidence>
<comment type="cofactor">
    <cofactor evidence="1">
        <name>Ca(2+)</name>
        <dbReference type="ChEBI" id="CHEBI:29108"/>
    </cofactor>
</comment>
<evidence type="ECO:0000313" key="9">
    <source>
        <dbReference type="EnsemblMetazoa" id="XP_022644029"/>
    </source>
</evidence>
<keyword evidence="6" id="KW-0325">Glycoprotein</keyword>
<dbReference type="InParanoid" id="A0A7M7J4H9"/>
<dbReference type="InterPro" id="IPR000917">
    <property type="entry name" value="Sulfatase_N"/>
</dbReference>
<protein>
    <recommendedName>
        <fullName evidence="8">Sulfatase N-terminal domain-containing protein</fullName>
    </recommendedName>
</protein>
<evidence type="ECO:0000256" key="2">
    <source>
        <dbReference type="ARBA" id="ARBA00008779"/>
    </source>
</evidence>
<dbReference type="GO" id="GO:0046872">
    <property type="term" value="F:metal ion binding"/>
    <property type="evidence" value="ECO:0007669"/>
    <property type="project" value="UniProtKB-KW"/>
</dbReference>
<keyword evidence="4" id="KW-0378">Hydrolase</keyword>
<keyword evidence="3" id="KW-0479">Metal-binding</keyword>
<keyword evidence="5" id="KW-0106">Calcium</keyword>
<dbReference type="RefSeq" id="XP_022644031.1">
    <property type="nucleotide sequence ID" value="XM_022788296.1"/>
</dbReference>
<dbReference type="Gene3D" id="3.30.1120.10">
    <property type="match status" value="1"/>
</dbReference>
<dbReference type="FunCoup" id="A0A7M7J4H9">
    <property type="interactions" value="50"/>
</dbReference>
<sequence length="545" mass="61299">MMPDNQYIEVLLLTLIWCISVDALQPDSDRKIELNPLCHAPYPKSRSIETQRTTNVSPPNIIIIVIDDLGWDDISLHGSQQILTPNIDQIAKEGVLLENYYTQAICTPSRGALMTGMYPIHLGLQHDVIAGAQPWGLPAEFKIMPQYLEGAGYESHIVGKWHLGHSRSELLPTQRGFKTHFGFRLGHSDYYNHWGSESSLVSGELYKGLDLWTNQLPEQRFHGKYANDIFTKRAINILENHNMSKPLFLYIAHQAVHVANSEAPLQAPLAFIDKYNAKILDEKRRHYAAMVSAMDSSVGDLMKAVKDNGYAQNTILFFTNDNGGPTNGMANSGSSNHPLRGSKYTLWEGGVRGIGIVWAPGLLNKGKYTKLVHISDILPTVLQAIGQPIPLEFDGISFWDQLRTATGDHRTELLHNVDTVWGTSAYRLGDFKLISGIWDGGRYDGWYPTVEATSFKRTVKCAGNGTYCNGANRPCLYNLREDPCEQNDVFDEHPDIVKAITTKIRCYAKTMRPIENRPNTNAADPANFNFIWMPWEDYTMLDSIR</sequence>
<name>A0A7M7J4H9_VARDE</name>